<keyword evidence="1" id="KW-0812">Transmembrane</keyword>
<protein>
    <recommendedName>
        <fullName evidence="4">Serine/threonine protein kinase</fullName>
    </recommendedName>
</protein>
<evidence type="ECO:0008006" key="4">
    <source>
        <dbReference type="Google" id="ProtNLM"/>
    </source>
</evidence>
<keyword evidence="1" id="KW-1133">Transmembrane helix</keyword>
<accession>A0ABS2IRS3</accession>
<evidence type="ECO:0000313" key="3">
    <source>
        <dbReference type="Proteomes" id="UP001518872"/>
    </source>
</evidence>
<proteinExistence type="predicted"/>
<dbReference type="Proteomes" id="UP001518872">
    <property type="component" value="Unassembled WGS sequence"/>
</dbReference>
<reference evidence="2 3" key="1">
    <citation type="submission" date="2021-02" db="EMBL/GenBank/DDBJ databases">
        <authorList>
            <person name="Ra J.-S."/>
        </authorList>
    </citation>
    <scope>NUCLEOTIDE SEQUENCE [LARGE SCALE GENOMIC DNA]</scope>
    <source>
        <strain evidence="2 3">MMS20-R1-14</strain>
    </source>
</reference>
<organism evidence="2 3">
    <name type="scientific">Micromonospora humida</name>
    <dbReference type="NCBI Taxonomy" id="2809018"/>
    <lineage>
        <taxon>Bacteria</taxon>
        <taxon>Bacillati</taxon>
        <taxon>Actinomycetota</taxon>
        <taxon>Actinomycetes</taxon>
        <taxon>Micromonosporales</taxon>
        <taxon>Micromonosporaceae</taxon>
        <taxon>Micromonospora</taxon>
    </lineage>
</organism>
<name>A0ABS2IRS3_9ACTN</name>
<dbReference type="EMBL" id="JAFEUC010000004">
    <property type="protein sequence ID" value="MBM7077046.1"/>
    <property type="molecule type" value="Genomic_DNA"/>
</dbReference>
<feature type="transmembrane region" description="Helical" evidence="1">
    <location>
        <begin position="15"/>
        <end position="33"/>
    </location>
</feature>
<keyword evidence="3" id="KW-1185">Reference proteome</keyword>
<sequence length="157" mass="16547">MQPLYEERTTRRRPGWMWAGAAAGLLLAGGMFVGNSTRARTPVAANRPPGETFVASGTVLLGDRGSFVTDGHGGCSGTGGHADVQEGAQVVIFAGLGFAGGRLTDARALADGTCQFRFSVSGIPARQDSYLLMVADRDSRQYVEQELKSALLALRVD</sequence>
<evidence type="ECO:0000256" key="1">
    <source>
        <dbReference type="SAM" id="Phobius"/>
    </source>
</evidence>
<evidence type="ECO:0000313" key="2">
    <source>
        <dbReference type="EMBL" id="MBM7077046.1"/>
    </source>
</evidence>
<comment type="caution">
    <text evidence="2">The sequence shown here is derived from an EMBL/GenBank/DDBJ whole genome shotgun (WGS) entry which is preliminary data.</text>
</comment>
<keyword evidence="1" id="KW-0472">Membrane</keyword>
<gene>
    <name evidence="2" type="ORF">JQX11_11860</name>
</gene>
<dbReference type="RefSeq" id="WP_204924987.1">
    <property type="nucleotide sequence ID" value="NZ_JAFEUC010000004.1"/>
</dbReference>